<dbReference type="AlphaFoldDB" id="A0A931IB77"/>
<evidence type="ECO:0000313" key="7">
    <source>
        <dbReference type="Proteomes" id="UP000655751"/>
    </source>
</evidence>
<evidence type="ECO:0000313" key="6">
    <source>
        <dbReference type="EMBL" id="MBH0777836.1"/>
    </source>
</evidence>
<comment type="function">
    <text evidence="5">ATP-dependent carboxylate-amine ligase which exhibits weak glutamate--cysteine ligase activity.</text>
</comment>
<dbReference type="GO" id="GO:0042398">
    <property type="term" value="P:modified amino acid biosynthetic process"/>
    <property type="evidence" value="ECO:0007669"/>
    <property type="project" value="InterPro"/>
</dbReference>
<dbReference type="GO" id="GO:0005524">
    <property type="term" value="F:ATP binding"/>
    <property type="evidence" value="ECO:0007669"/>
    <property type="project" value="UniProtKB-KW"/>
</dbReference>
<dbReference type="RefSeq" id="WP_196150162.1">
    <property type="nucleotide sequence ID" value="NZ_JADMLG010000006.1"/>
</dbReference>
<comment type="caution">
    <text evidence="6">The sequence shown here is derived from an EMBL/GenBank/DDBJ whole genome shotgun (WGS) entry which is preliminary data.</text>
</comment>
<keyword evidence="3 5" id="KW-0067">ATP-binding</keyword>
<dbReference type="PANTHER" id="PTHR36510">
    <property type="entry name" value="GLUTAMATE--CYSTEINE LIGASE 2-RELATED"/>
    <property type="match status" value="1"/>
</dbReference>
<name>A0A931IB77_9NOCA</name>
<evidence type="ECO:0000256" key="1">
    <source>
        <dbReference type="ARBA" id="ARBA00022598"/>
    </source>
</evidence>
<dbReference type="InterPro" id="IPR050141">
    <property type="entry name" value="GCL_type2/YbdK_subfam"/>
</dbReference>
<dbReference type="Proteomes" id="UP000655751">
    <property type="component" value="Unassembled WGS sequence"/>
</dbReference>
<dbReference type="NCBIfam" id="TIGR02050">
    <property type="entry name" value="gshA_cyan_rel"/>
    <property type="match status" value="1"/>
</dbReference>
<keyword evidence="7" id="KW-1185">Reference proteome</keyword>
<dbReference type="SUPFAM" id="SSF55931">
    <property type="entry name" value="Glutamine synthetase/guanido kinase"/>
    <property type="match status" value="1"/>
</dbReference>
<dbReference type="InterPro" id="IPR006336">
    <property type="entry name" value="GCS2"/>
</dbReference>
<dbReference type="Gene3D" id="3.30.590.20">
    <property type="match status" value="1"/>
</dbReference>
<sequence>MGAAVITVGVEEEFLLVDPCSGAPAAKNLEVAAAARRAGVSLQLEMTCAQVETSTRVHTETAALHEELRTLRRTVADCAVDNGARLLAVAIPPTVSHRLPITAIPRYQRIARTFGLLADEQGLCGCHVHVGVPDRETAVLVGNYVRPWLPVLLAMTANSAIYRGEETGYASWRSILWRRWPSAGPPPYFTSLDEYEAMVAMMRVGGSILDNKMVYWDIRPSESFPTVEIRVSDVPATAEEAALLAALIRAAVTTGLRWMAEGVPAPAVPAEVLRAAYWNAAHAGLDGPGLDPVHGRIVPHREILSRLVETVSPALREAGDLDFVLDAIASLHVRGNGARRQVATMRARSEIGDVVEELTRATVEKC</sequence>
<keyword evidence="1 5" id="KW-0436">Ligase</keyword>
<evidence type="ECO:0000256" key="3">
    <source>
        <dbReference type="ARBA" id="ARBA00022840"/>
    </source>
</evidence>
<dbReference type="PANTHER" id="PTHR36510:SF1">
    <property type="entry name" value="GLUTAMATE--CYSTEINE LIGASE 2-RELATED"/>
    <property type="match status" value="1"/>
</dbReference>
<dbReference type="HAMAP" id="MF_01609">
    <property type="entry name" value="Glu_cys_ligase_2"/>
    <property type="match status" value="1"/>
</dbReference>
<comment type="catalytic activity">
    <reaction evidence="4 5">
        <text>L-cysteine + L-glutamate + ATP = gamma-L-glutamyl-L-cysteine + ADP + phosphate + H(+)</text>
        <dbReference type="Rhea" id="RHEA:13285"/>
        <dbReference type="ChEBI" id="CHEBI:15378"/>
        <dbReference type="ChEBI" id="CHEBI:29985"/>
        <dbReference type="ChEBI" id="CHEBI:30616"/>
        <dbReference type="ChEBI" id="CHEBI:35235"/>
        <dbReference type="ChEBI" id="CHEBI:43474"/>
        <dbReference type="ChEBI" id="CHEBI:58173"/>
        <dbReference type="ChEBI" id="CHEBI:456216"/>
        <dbReference type="EC" id="6.3.2.2"/>
    </reaction>
</comment>
<dbReference type="InterPro" id="IPR014746">
    <property type="entry name" value="Gln_synth/guanido_kin_cat_dom"/>
</dbReference>
<evidence type="ECO:0000256" key="5">
    <source>
        <dbReference type="HAMAP-Rule" id="MF_01609"/>
    </source>
</evidence>
<dbReference type="EC" id="6.3.2.2" evidence="5"/>
<evidence type="ECO:0000256" key="4">
    <source>
        <dbReference type="ARBA" id="ARBA00048819"/>
    </source>
</evidence>
<organism evidence="6 7">
    <name type="scientific">Nocardia bovistercoris</name>
    <dbReference type="NCBI Taxonomy" id="2785916"/>
    <lineage>
        <taxon>Bacteria</taxon>
        <taxon>Bacillati</taxon>
        <taxon>Actinomycetota</taxon>
        <taxon>Actinomycetes</taxon>
        <taxon>Mycobacteriales</taxon>
        <taxon>Nocardiaceae</taxon>
        <taxon>Nocardia</taxon>
    </lineage>
</organism>
<dbReference type="GO" id="GO:0004357">
    <property type="term" value="F:glutamate-cysteine ligase activity"/>
    <property type="evidence" value="ECO:0007669"/>
    <property type="project" value="UniProtKB-EC"/>
</dbReference>
<dbReference type="Pfam" id="PF04107">
    <property type="entry name" value="GCS2"/>
    <property type="match status" value="1"/>
</dbReference>
<dbReference type="EMBL" id="JADMLG010000006">
    <property type="protein sequence ID" value="MBH0777836.1"/>
    <property type="molecule type" value="Genomic_DNA"/>
</dbReference>
<gene>
    <name evidence="6" type="ORF">IT779_16290</name>
</gene>
<dbReference type="InterPro" id="IPR011793">
    <property type="entry name" value="YbdK"/>
</dbReference>
<evidence type="ECO:0000256" key="2">
    <source>
        <dbReference type="ARBA" id="ARBA00022741"/>
    </source>
</evidence>
<reference evidence="6" key="1">
    <citation type="submission" date="2020-11" db="EMBL/GenBank/DDBJ databases">
        <title>Nocardia NEAU-351.nov., a novel actinomycete isolated from the cow dung.</title>
        <authorList>
            <person name="Zhang X."/>
        </authorList>
    </citation>
    <scope>NUCLEOTIDE SEQUENCE</scope>
    <source>
        <strain evidence="6">NEAU-351</strain>
    </source>
</reference>
<protein>
    <recommendedName>
        <fullName evidence="5">Putative glutamate--cysteine ligase 2</fullName>
        <ecNumber evidence="5">6.3.2.2</ecNumber>
    </recommendedName>
    <alternativeName>
        <fullName evidence="5">Gamma-glutamylcysteine synthetase 2</fullName>
        <shortName evidence="5">GCS 2</shortName>
        <shortName evidence="5">Gamma-GCS 2</shortName>
    </alternativeName>
</protein>
<comment type="similarity">
    <text evidence="5">Belongs to the glutamate--cysteine ligase type 2 family. YbdK subfamily.</text>
</comment>
<keyword evidence="2 5" id="KW-0547">Nucleotide-binding</keyword>
<proteinExistence type="inferred from homology"/>
<accession>A0A931IB77</accession>
<dbReference type="NCBIfam" id="NF010041">
    <property type="entry name" value="PRK13517.1-1"/>
    <property type="match status" value="1"/>
</dbReference>